<feature type="transmembrane region" description="Helical" evidence="5">
    <location>
        <begin position="52"/>
        <end position="74"/>
    </location>
</feature>
<evidence type="ECO:0000313" key="6">
    <source>
        <dbReference type="EMBL" id="GGM78471.1"/>
    </source>
</evidence>
<feature type="transmembrane region" description="Helical" evidence="5">
    <location>
        <begin position="404"/>
        <end position="429"/>
    </location>
</feature>
<evidence type="ECO:0000256" key="5">
    <source>
        <dbReference type="SAM" id="Phobius"/>
    </source>
</evidence>
<reference evidence="6" key="2">
    <citation type="submission" date="2022-09" db="EMBL/GenBank/DDBJ databases">
        <authorList>
            <person name="Sun Q."/>
            <person name="Ohkuma M."/>
        </authorList>
    </citation>
    <scope>NUCLEOTIDE SEQUENCE</scope>
    <source>
        <strain evidence="6">JCM 13583</strain>
    </source>
</reference>
<feature type="transmembrane region" description="Helical" evidence="5">
    <location>
        <begin position="28"/>
        <end position="46"/>
    </location>
</feature>
<dbReference type="InterPro" id="IPR052962">
    <property type="entry name" value="AA_Transporter_AGT"/>
</dbReference>
<comment type="caution">
    <text evidence="6">The sequence shown here is derived from an EMBL/GenBank/DDBJ whole genome shotgun (WGS) entry which is preliminary data.</text>
</comment>
<dbReference type="InterPro" id="IPR002293">
    <property type="entry name" value="AA/rel_permease1"/>
</dbReference>
<evidence type="ECO:0000256" key="1">
    <source>
        <dbReference type="ARBA" id="ARBA00004141"/>
    </source>
</evidence>
<feature type="transmembrane region" description="Helical" evidence="5">
    <location>
        <begin position="534"/>
        <end position="552"/>
    </location>
</feature>
<feature type="transmembrane region" description="Helical" evidence="5">
    <location>
        <begin position="375"/>
        <end position="398"/>
    </location>
</feature>
<feature type="transmembrane region" description="Helical" evidence="5">
    <location>
        <begin position="506"/>
        <end position="522"/>
    </location>
</feature>
<gene>
    <name evidence="6" type="primary">ybeC</name>
    <name evidence="6" type="ORF">GCM10007108_15820</name>
</gene>
<feature type="transmembrane region" description="Helical" evidence="5">
    <location>
        <begin position="259"/>
        <end position="283"/>
    </location>
</feature>
<evidence type="ECO:0000256" key="2">
    <source>
        <dbReference type="ARBA" id="ARBA00022692"/>
    </source>
</evidence>
<organism evidence="6 7">
    <name type="scientific">Thermogymnomonas acidicola</name>
    <dbReference type="NCBI Taxonomy" id="399579"/>
    <lineage>
        <taxon>Archaea</taxon>
        <taxon>Methanobacteriati</taxon>
        <taxon>Thermoplasmatota</taxon>
        <taxon>Thermoplasmata</taxon>
        <taxon>Thermoplasmatales</taxon>
        <taxon>Thermogymnomonas</taxon>
    </lineage>
</organism>
<reference evidence="6" key="1">
    <citation type="journal article" date="2014" name="Int. J. Syst. Evol. Microbiol.">
        <title>Complete genome sequence of Corynebacterium casei LMG S-19264T (=DSM 44701T), isolated from a smear-ripened cheese.</title>
        <authorList>
            <consortium name="US DOE Joint Genome Institute (JGI-PGF)"/>
            <person name="Walter F."/>
            <person name="Albersmeier A."/>
            <person name="Kalinowski J."/>
            <person name="Ruckert C."/>
        </authorList>
    </citation>
    <scope>NUCLEOTIDE SEQUENCE</scope>
    <source>
        <strain evidence="6">JCM 13583</strain>
    </source>
</reference>
<dbReference type="PANTHER" id="PTHR47547:SF1">
    <property type="entry name" value="ASPARTATE-PROTON SYMPORTER"/>
    <property type="match status" value="1"/>
</dbReference>
<name>A0AA37BTF5_9ARCH</name>
<dbReference type="GO" id="GO:0016020">
    <property type="term" value="C:membrane"/>
    <property type="evidence" value="ECO:0007669"/>
    <property type="project" value="UniProtKB-SubCell"/>
</dbReference>
<evidence type="ECO:0000313" key="7">
    <source>
        <dbReference type="Proteomes" id="UP000632195"/>
    </source>
</evidence>
<feature type="transmembrane region" description="Helical" evidence="5">
    <location>
        <begin position="150"/>
        <end position="171"/>
    </location>
</feature>
<keyword evidence="4 5" id="KW-0472">Membrane</keyword>
<sequence>MTDASVTSDRDRLLEQNKLKRGMRLRDLYFAGLTAVIGSGWLFGSFETASVAGPASIISWIIGGIFILIIALTWSEISTSVPIAGGAARYANYTHGGIAASIIAWSTILTYIAVPAVEAVAVIQILQGAISYYAPTSTFVLVNSAGLPSAYGVLIAGVFSLAFFYVNYIGLTGLIKTNFAMTIWKLIVPPAAVIAILVVGFSHGFTANLSTPSFAPFGYGPIFTALPTTGVIFAYLGFRQPVEMAAEAKSPGRDIWRALVGVTLTGIAIYTLLEVAFLGGFAWNSSTFGTSGVGVGQWSGLTTSLPMYTFPFFYEAVGLGLGALGIVLVIDGVVSPTGTLSQYMGSTSRVMYGTAKEGYLGSSFFRVHPKYRVPVVGIITTFIVTIVLLVIAAIGYLVSSVGGAWSALTSIVTTTGVFSYIIGPVALVIFRRAHKDLKRPFVLPGGFALSLVAFIVSALMIYWGAGGLISSSDPYGGYILLIIILAGFLLYGYAKDKNFSRDIKSGAWVIVLLLFNIVLLYVGEYQRNYLKLPWDWVAEIVVAIGLFFWAYYSAVPQEETKAAIERGISLTESAD</sequence>
<comment type="subcellular location">
    <subcellularLocation>
        <location evidence="1">Membrane</location>
        <topology evidence="1">Multi-pass membrane protein</topology>
    </subcellularLocation>
</comment>
<dbReference type="GO" id="GO:0022857">
    <property type="term" value="F:transmembrane transporter activity"/>
    <property type="evidence" value="ECO:0007669"/>
    <property type="project" value="InterPro"/>
</dbReference>
<dbReference type="Proteomes" id="UP000632195">
    <property type="component" value="Unassembled WGS sequence"/>
</dbReference>
<dbReference type="PIRSF" id="PIRSF006060">
    <property type="entry name" value="AA_transporter"/>
    <property type="match status" value="1"/>
</dbReference>
<keyword evidence="3 5" id="KW-1133">Transmembrane helix</keyword>
<dbReference type="AlphaFoldDB" id="A0AA37BTF5"/>
<feature type="transmembrane region" description="Helical" evidence="5">
    <location>
        <begin position="475"/>
        <end position="494"/>
    </location>
</feature>
<proteinExistence type="predicted"/>
<keyword evidence="2 5" id="KW-0812">Transmembrane</keyword>
<dbReference type="EMBL" id="BMNY01000003">
    <property type="protein sequence ID" value="GGM78471.1"/>
    <property type="molecule type" value="Genomic_DNA"/>
</dbReference>
<accession>A0AA37BTF5</accession>
<feature type="transmembrane region" description="Helical" evidence="5">
    <location>
        <begin position="217"/>
        <end position="238"/>
    </location>
</feature>
<dbReference type="Pfam" id="PF13520">
    <property type="entry name" value="AA_permease_2"/>
    <property type="match status" value="1"/>
</dbReference>
<keyword evidence="7" id="KW-1185">Reference proteome</keyword>
<feature type="transmembrane region" description="Helical" evidence="5">
    <location>
        <begin position="441"/>
        <end position="463"/>
    </location>
</feature>
<evidence type="ECO:0000256" key="4">
    <source>
        <dbReference type="ARBA" id="ARBA00023136"/>
    </source>
</evidence>
<dbReference type="RefSeq" id="WP_188681707.1">
    <property type="nucleotide sequence ID" value="NZ_BMNY01000003.1"/>
</dbReference>
<dbReference type="Gene3D" id="1.20.1740.10">
    <property type="entry name" value="Amino acid/polyamine transporter I"/>
    <property type="match status" value="1"/>
</dbReference>
<feature type="transmembrane region" description="Helical" evidence="5">
    <location>
        <begin position="183"/>
        <end position="205"/>
    </location>
</feature>
<dbReference type="PANTHER" id="PTHR47547">
    <property type="match status" value="1"/>
</dbReference>
<protein>
    <submittedName>
        <fullName evidence="6">Amino acid-proton symporter YbeC</fullName>
    </submittedName>
</protein>
<feature type="transmembrane region" description="Helical" evidence="5">
    <location>
        <begin position="312"/>
        <end position="334"/>
    </location>
</feature>
<evidence type="ECO:0000256" key="3">
    <source>
        <dbReference type="ARBA" id="ARBA00022989"/>
    </source>
</evidence>